<dbReference type="InterPro" id="IPR031330">
    <property type="entry name" value="Gly_Hdrlase_35_cat"/>
</dbReference>
<evidence type="ECO:0000256" key="2">
    <source>
        <dbReference type="ARBA" id="ARBA00022729"/>
    </source>
</evidence>
<dbReference type="PANTHER" id="PTHR23421">
    <property type="entry name" value="BETA-GALACTOSIDASE RELATED"/>
    <property type="match status" value="1"/>
</dbReference>
<keyword evidence="12" id="KW-1185">Reference proteome</keyword>
<dbReference type="InterPro" id="IPR026283">
    <property type="entry name" value="B-gal_1-like"/>
</dbReference>
<dbReference type="Gene3D" id="3.20.20.80">
    <property type="entry name" value="Glycosidases"/>
    <property type="match status" value="1"/>
</dbReference>
<dbReference type="SUPFAM" id="SSF51445">
    <property type="entry name" value="(Trans)glycosidases"/>
    <property type="match status" value="1"/>
</dbReference>
<evidence type="ECO:0000259" key="10">
    <source>
        <dbReference type="Pfam" id="PF21317"/>
    </source>
</evidence>
<feature type="domain" description="Beta-galactosidase galactose-binding" evidence="11">
    <location>
        <begin position="562"/>
        <end position="605"/>
    </location>
</feature>
<proteinExistence type="inferred from homology"/>
<dbReference type="InterPro" id="IPR017853">
    <property type="entry name" value="GH"/>
</dbReference>
<dbReference type="Pfam" id="PF21317">
    <property type="entry name" value="BetaGal_ABD_1"/>
    <property type="match status" value="1"/>
</dbReference>
<evidence type="ECO:0000259" key="11">
    <source>
        <dbReference type="Pfam" id="PF21467"/>
    </source>
</evidence>
<feature type="active site" description="Proton donor" evidence="6">
    <location>
        <position position="212"/>
    </location>
</feature>
<dbReference type="InterPro" id="IPR019801">
    <property type="entry name" value="Glyco_hydro_35_CS"/>
</dbReference>
<name>A0A914HCT6_GLORO</name>
<dbReference type="WBParaSite" id="Gr19_v10_g16325.t1">
    <property type="protein sequence ID" value="Gr19_v10_g16325.t1"/>
    <property type="gene ID" value="Gr19_v10_g16325"/>
</dbReference>
<dbReference type="InterPro" id="IPR048913">
    <property type="entry name" value="BetaGal_gal-bd"/>
</dbReference>
<dbReference type="EC" id="3.2.1.23" evidence="7"/>
<keyword evidence="5 7" id="KW-0326">Glycosidase</keyword>
<dbReference type="FunFam" id="3.20.20.80:FF:000017">
    <property type="entry name" value="Beta-galactosidase"/>
    <property type="match status" value="1"/>
</dbReference>
<feature type="domain" description="Glycoside hydrolase 35 catalytic" evidence="9">
    <location>
        <begin position="64"/>
        <end position="313"/>
    </location>
</feature>
<evidence type="ECO:0000256" key="6">
    <source>
        <dbReference type="PIRSR" id="PIRSR006336-1"/>
    </source>
</evidence>
<organism evidence="12 13">
    <name type="scientific">Globodera rostochiensis</name>
    <name type="common">Golden nematode worm</name>
    <name type="synonym">Heterodera rostochiensis</name>
    <dbReference type="NCBI Taxonomy" id="31243"/>
    <lineage>
        <taxon>Eukaryota</taxon>
        <taxon>Metazoa</taxon>
        <taxon>Ecdysozoa</taxon>
        <taxon>Nematoda</taxon>
        <taxon>Chromadorea</taxon>
        <taxon>Rhabditida</taxon>
        <taxon>Tylenchina</taxon>
        <taxon>Tylenchomorpha</taxon>
        <taxon>Tylenchoidea</taxon>
        <taxon>Heteroderidae</taxon>
        <taxon>Heteroderinae</taxon>
        <taxon>Globodera</taxon>
    </lineage>
</organism>
<dbReference type="InterPro" id="IPR001944">
    <property type="entry name" value="Glycoside_Hdrlase_35"/>
</dbReference>
<protein>
    <recommendedName>
        <fullName evidence="7">Beta-galactosidase</fullName>
        <ecNumber evidence="7">3.2.1.23</ecNumber>
    </recommendedName>
</protein>
<dbReference type="Proteomes" id="UP000887572">
    <property type="component" value="Unplaced"/>
</dbReference>
<dbReference type="Gene3D" id="2.60.120.260">
    <property type="entry name" value="Galactose-binding domain-like"/>
    <property type="match status" value="2"/>
</dbReference>
<evidence type="ECO:0000256" key="4">
    <source>
        <dbReference type="ARBA" id="ARBA00023180"/>
    </source>
</evidence>
<sequence>MVRWLRIDYCARQMQMLCQTVRPLSTVTVALLPLLLLLLHCLPIHGTETERSRSFQVDYARNVFLKDGLPFRYISGEIHYFRIHPSLWEDRLRRVRAAGLNAVQLYIPWSFHEQKVGRFNFDGGRNISRFIRMAQQNELFVLIRMGPYVCAELDFGGFPWWLTKDQTDISLRTSDKRYFGHVRRWFSALLPILRPLLYKNGGPILMVQIENEYGSVSPCDHNYMRWLRDSVRESLGDDVVLYTTDGPSEKMLRCGSIDGTFATVDFGIQPTEESVKELFELQRNWSRGGPSVNSEFYTTWFSMWGDKSMVRQQIEPLVHDTRRHKFWLLEWKRVKWAGDHIVRLCRAHRRGRKNWPNPPLPLPGNRTGVSIQNVFGVKLADFIALTNSSSNASENRCIHSADGPLNFEAFHQDYGFVWYSAFLEVNGKVLELPELRDHAYVFLDGKFQGNLSVGDKTGGKTKLGLKGEAIKGQKIDILVENIGRLTFPLTKVDPRGLFSPPFIDGKVISDRWVQCGVNLDSVQAKIEAMMNERANSASHPHIDEKHTKVHSISHEPSIFAAKFSTSNIDWAEMDTFLDTRGWGHGVALANGFNLGRYWPLQGPQAAKSSTHLSILCRNPCTRGVRMIVIRVMMLLMSPKGLRHSHETFGSRRPFRIVGAFIATIGAVVATILTETIA</sequence>
<dbReference type="AlphaFoldDB" id="A0A914HCT6"/>
<dbReference type="Pfam" id="PF21467">
    <property type="entry name" value="BetaGal_gal-bd"/>
    <property type="match status" value="1"/>
</dbReference>
<keyword evidence="3 7" id="KW-0378">Hydrolase</keyword>
<dbReference type="InterPro" id="IPR008979">
    <property type="entry name" value="Galactose-bd-like_sf"/>
</dbReference>
<dbReference type="GO" id="GO:0004565">
    <property type="term" value="F:beta-galactosidase activity"/>
    <property type="evidence" value="ECO:0007669"/>
    <property type="project" value="UniProtKB-EC"/>
</dbReference>
<keyword evidence="4" id="KW-0325">Glycoprotein</keyword>
<evidence type="ECO:0000313" key="12">
    <source>
        <dbReference type="Proteomes" id="UP000887572"/>
    </source>
</evidence>
<reference evidence="13" key="1">
    <citation type="submission" date="2022-11" db="UniProtKB">
        <authorList>
            <consortium name="WormBaseParasite"/>
        </authorList>
    </citation>
    <scope>IDENTIFICATION</scope>
</reference>
<dbReference type="PIRSF" id="PIRSF006336">
    <property type="entry name" value="B-gal"/>
    <property type="match status" value="1"/>
</dbReference>
<evidence type="ECO:0000259" key="9">
    <source>
        <dbReference type="Pfam" id="PF01301"/>
    </source>
</evidence>
<evidence type="ECO:0000256" key="3">
    <source>
        <dbReference type="ARBA" id="ARBA00022801"/>
    </source>
</evidence>
<evidence type="ECO:0000256" key="8">
    <source>
        <dbReference type="RuleBase" id="RU003679"/>
    </source>
</evidence>
<keyword evidence="2" id="KW-0732">Signal</keyword>
<dbReference type="SUPFAM" id="SSF49785">
    <property type="entry name" value="Galactose-binding domain-like"/>
    <property type="match status" value="1"/>
</dbReference>
<evidence type="ECO:0000256" key="7">
    <source>
        <dbReference type="RuleBase" id="RU000675"/>
    </source>
</evidence>
<feature type="active site" description="Nucleophile" evidence="6">
    <location>
        <position position="295"/>
    </location>
</feature>
<dbReference type="PROSITE" id="PS01182">
    <property type="entry name" value="GLYCOSYL_HYDROL_F35"/>
    <property type="match status" value="1"/>
</dbReference>
<comment type="similarity">
    <text evidence="1 8">Belongs to the glycosyl hydrolase 35 family.</text>
</comment>
<accession>A0A914HCT6</accession>
<evidence type="ECO:0000256" key="1">
    <source>
        <dbReference type="ARBA" id="ARBA00009809"/>
    </source>
</evidence>
<dbReference type="InterPro" id="IPR048912">
    <property type="entry name" value="BetaGal1-like_ABD1"/>
</dbReference>
<dbReference type="Pfam" id="PF01301">
    <property type="entry name" value="Glyco_hydro_35"/>
    <property type="match status" value="1"/>
</dbReference>
<dbReference type="PRINTS" id="PR00742">
    <property type="entry name" value="GLHYDRLASE35"/>
</dbReference>
<dbReference type="GO" id="GO:0005975">
    <property type="term" value="P:carbohydrate metabolic process"/>
    <property type="evidence" value="ECO:0007669"/>
    <property type="project" value="InterPro"/>
</dbReference>
<feature type="domain" description="Beta-galactosidase 1-like first all-beta" evidence="10">
    <location>
        <begin position="404"/>
        <end position="510"/>
    </location>
</feature>
<evidence type="ECO:0000256" key="5">
    <source>
        <dbReference type="ARBA" id="ARBA00023295"/>
    </source>
</evidence>
<evidence type="ECO:0000313" key="13">
    <source>
        <dbReference type="WBParaSite" id="Gr19_v10_g16325.t1"/>
    </source>
</evidence>
<comment type="catalytic activity">
    <reaction evidence="7">
        <text>Hydrolysis of terminal non-reducing beta-D-galactose residues in beta-D-galactosides.</text>
        <dbReference type="EC" id="3.2.1.23"/>
    </reaction>
</comment>